<organism evidence="6 7">
    <name type="scientific">Pelagibacterium luteolum</name>
    <dbReference type="NCBI Taxonomy" id="440168"/>
    <lineage>
        <taxon>Bacteria</taxon>
        <taxon>Pseudomonadati</taxon>
        <taxon>Pseudomonadota</taxon>
        <taxon>Alphaproteobacteria</taxon>
        <taxon>Hyphomicrobiales</taxon>
        <taxon>Devosiaceae</taxon>
        <taxon>Pelagibacterium</taxon>
    </lineage>
</organism>
<evidence type="ECO:0000313" key="6">
    <source>
        <dbReference type="EMBL" id="SDG81768.1"/>
    </source>
</evidence>
<dbReference type="OrthoDB" id="9812625at2"/>
<dbReference type="InterPro" id="IPR016160">
    <property type="entry name" value="Ald_DH_CS_CYS"/>
</dbReference>
<accession>A0A1G7XC18</accession>
<evidence type="ECO:0000256" key="2">
    <source>
        <dbReference type="ARBA" id="ARBA00023002"/>
    </source>
</evidence>
<dbReference type="InterPro" id="IPR016162">
    <property type="entry name" value="Ald_DH_N"/>
</dbReference>
<dbReference type="InterPro" id="IPR015590">
    <property type="entry name" value="Aldehyde_DH_dom"/>
</dbReference>
<keyword evidence="2 4" id="KW-0560">Oxidoreductase</keyword>
<dbReference type="SUPFAM" id="SSF53720">
    <property type="entry name" value="ALDH-like"/>
    <property type="match status" value="1"/>
</dbReference>
<dbReference type="FunFam" id="3.40.605.10:FF:000007">
    <property type="entry name" value="NAD/NADP-dependent betaine aldehyde dehydrogenase"/>
    <property type="match status" value="1"/>
</dbReference>
<proteinExistence type="inferred from homology"/>
<dbReference type="InterPro" id="IPR016161">
    <property type="entry name" value="Ald_DH/histidinol_DH"/>
</dbReference>
<dbReference type="PROSITE" id="PS00687">
    <property type="entry name" value="ALDEHYDE_DEHYDR_GLU"/>
    <property type="match status" value="1"/>
</dbReference>
<dbReference type="InterPro" id="IPR029510">
    <property type="entry name" value="Ald_DH_CS_GLU"/>
</dbReference>
<sequence>MKTVSAAYIGGNWIDGGSQADSIDPSNGDVFGHFQAGNRDLVDQAVACARETFEQGHWADSPRLRADALFELAAALERDAGQLSEMLVAENGKLLAEARGEVAGAISEIRYYAGLARTVMGRTFQSAPDVMSLLHREPAGVVAIIVPWNAPITLLARSLAPALAAGCTAVIKPALQTSVTHGRFMECVNACASLPKGVVNSVNEVDDEVGRALVAHPDVDVVSFTGSTQTGRKIMASAAPTLKRLSLELGGKAPAVIFEDADLDLACAELTRGSLVMAGQMCVAAARFLVHEKIAPRFIEMMKHAYLSVRTGPGNDPQSQMGSLIDKANQQRVLALIEQAGDEGELIVRGKALEGSLGQGSFVTPTLFRIEDTSSSLVQDELFGPIVSLETFGNESEAIAKANATSFGLAASVFTRDLNLSMRASRRIRSGTVWLNSHTRLFAEAETGGYRQSGLGRLHGVEGLNDFLETKHVYFEAGLR</sequence>
<feature type="domain" description="Aldehyde dehydrogenase" evidence="5">
    <location>
        <begin position="13"/>
        <end position="473"/>
    </location>
</feature>
<feature type="active site" evidence="3">
    <location>
        <position position="248"/>
    </location>
</feature>
<evidence type="ECO:0000256" key="4">
    <source>
        <dbReference type="RuleBase" id="RU003345"/>
    </source>
</evidence>
<protein>
    <submittedName>
        <fullName evidence="6">Acyl-CoA reductase</fullName>
    </submittedName>
</protein>
<dbReference type="PANTHER" id="PTHR11699">
    <property type="entry name" value="ALDEHYDE DEHYDROGENASE-RELATED"/>
    <property type="match status" value="1"/>
</dbReference>
<dbReference type="Gene3D" id="3.40.309.10">
    <property type="entry name" value="Aldehyde Dehydrogenase, Chain A, domain 2"/>
    <property type="match status" value="1"/>
</dbReference>
<dbReference type="AlphaFoldDB" id="A0A1G7XC18"/>
<keyword evidence="7" id="KW-1185">Reference proteome</keyword>
<dbReference type="PROSITE" id="PS00070">
    <property type="entry name" value="ALDEHYDE_DEHYDR_CYS"/>
    <property type="match status" value="1"/>
</dbReference>
<dbReference type="InterPro" id="IPR016163">
    <property type="entry name" value="Ald_DH_C"/>
</dbReference>
<evidence type="ECO:0000259" key="5">
    <source>
        <dbReference type="Pfam" id="PF00171"/>
    </source>
</evidence>
<dbReference type="Proteomes" id="UP000199495">
    <property type="component" value="Unassembled WGS sequence"/>
</dbReference>
<dbReference type="Pfam" id="PF00171">
    <property type="entry name" value="Aldedh"/>
    <property type="match status" value="1"/>
</dbReference>
<evidence type="ECO:0000256" key="3">
    <source>
        <dbReference type="PROSITE-ProRule" id="PRU10007"/>
    </source>
</evidence>
<reference evidence="6 7" key="1">
    <citation type="submission" date="2016-10" db="EMBL/GenBank/DDBJ databases">
        <authorList>
            <person name="de Groot N.N."/>
        </authorList>
    </citation>
    <scope>NUCLEOTIDE SEQUENCE [LARGE SCALE GENOMIC DNA]</scope>
    <source>
        <strain evidence="6 7">CGMCC 1.10267</strain>
    </source>
</reference>
<evidence type="ECO:0000256" key="1">
    <source>
        <dbReference type="ARBA" id="ARBA00009986"/>
    </source>
</evidence>
<gene>
    <name evidence="6" type="ORF">SAMN04487974_10920</name>
</gene>
<comment type="similarity">
    <text evidence="1 4">Belongs to the aldehyde dehydrogenase family.</text>
</comment>
<dbReference type="GO" id="GO:0016620">
    <property type="term" value="F:oxidoreductase activity, acting on the aldehyde or oxo group of donors, NAD or NADP as acceptor"/>
    <property type="evidence" value="ECO:0007669"/>
    <property type="project" value="InterPro"/>
</dbReference>
<dbReference type="STRING" id="440168.SAMN04487974_10920"/>
<dbReference type="Gene3D" id="3.40.605.10">
    <property type="entry name" value="Aldehyde Dehydrogenase, Chain A, domain 1"/>
    <property type="match status" value="1"/>
</dbReference>
<name>A0A1G7XC18_9HYPH</name>
<dbReference type="RefSeq" id="WP_090597310.1">
    <property type="nucleotide sequence ID" value="NZ_FNCS01000009.1"/>
</dbReference>
<dbReference type="EMBL" id="FNCS01000009">
    <property type="protein sequence ID" value="SDG81768.1"/>
    <property type="molecule type" value="Genomic_DNA"/>
</dbReference>
<evidence type="ECO:0000313" key="7">
    <source>
        <dbReference type="Proteomes" id="UP000199495"/>
    </source>
</evidence>